<proteinExistence type="predicted"/>
<feature type="non-terminal residue" evidence="1">
    <location>
        <position position="208"/>
    </location>
</feature>
<organism evidence="1 2">
    <name type="scientific">Cryptolaemus montrouzieri</name>
    <dbReference type="NCBI Taxonomy" id="559131"/>
    <lineage>
        <taxon>Eukaryota</taxon>
        <taxon>Metazoa</taxon>
        <taxon>Ecdysozoa</taxon>
        <taxon>Arthropoda</taxon>
        <taxon>Hexapoda</taxon>
        <taxon>Insecta</taxon>
        <taxon>Pterygota</taxon>
        <taxon>Neoptera</taxon>
        <taxon>Endopterygota</taxon>
        <taxon>Coleoptera</taxon>
        <taxon>Polyphaga</taxon>
        <taxon>Cucujiformia</taxon>
        <taxon>Coccinelloidea</taxon>
        <taxon>Coccinellidae</taxon>
        <taxon>Scymninae</taxon>
        <taxon>Scymnini</taxon>
        <taxon>Cryptolaemus</taxon>
    </lineage>
</organism>
<name>A0ABD2NHU2_9CUCU</name>
<dbReference type="EMBL" id="JABFTP020000103">
    <property type="protein sequence ID" value="KAL3278331.1"/>
    <property type="molecule type" value="Genomic_DNA"/>
</dbReference>
<accession>A0ABD2NHU2</accession>
<reference evidence="1 2" key="1">
    <citation type="journal article" date="2021" name="BMC Biol.">
        <title>Horizontally acquired antibacterial genes associated with adaptive radiation of ladybird beetles.</title>
        <authorList>
            <person name="Li H.S."/>
            <person name="Tang X.F."/>
            <person name="Huang Y.H."/>
            <person name="Xu Z.Y."/>
            <person name="Chen M.L."/>
            <person name="Du X.Y."/>
            <person name="Qiu B.Y."/>
            <person name="Chen P.T."/>
            <person name="Zhang W."/>
            <person name="Slipinski A."/>
            <person name="Escalona H.E."/>
            <person name="Waterhouse R.M."/>
            <person name="Zwick A."/>
            <person name="Pang H."/>
        </authorList>
    </citation>
    <scope>NUCLEOTIDE SEQUENCE [LARGE SCALE GENOMIC DNA]</scope>
    <source>
        <strain evidence="1">SYSU2018</strain>
    </source>
</reference>
<dbReference type="Proteomes" id="UP001516400">
    <property type="component" value="Unassembled WGS sequence"/>
</dbReference>
<comment type="caution">
    <text evidence="1">The sequence shown here is derived from an EMBL/GenBank/DDBJ whole genome shotgun (WGS) entry which is preliminary data.</text>
</comment>
<evidence type="ECO:0000313" key="1">
    <source>
        <dbReference type="EMBL" id="KAL3278331.1"/>
    </source>
</evidence>
<keyword evidence="2" id="KW-1185">Reference proteome</keyword>
<protein>
    <submittedName>
        <fullName evidence="1">Uncharacterized protein</fullName>
    </submittedName>
</protein>
<evidence type="ECO:0000313" key="2">
    <source>
        <dbReference type="Proteomes" id="UP001516400"/>
    </source>
</evidence>
<sequence length="208" mass="24127">MTQANSTQQCSISLELASQMLIKFDGSNKSKLYEFIDNCDRAIKLVNPSYREILFSIIETKLTDNARALTRNRSFSNWESLKTHLLDIYSEKRTMGQWQLELNSCKQNISENVMSYSSKIENCYIKLINSLDNNLNRESREACVKLLKEQALSVFITGLLPNISLLVKSQRPETLEKQLPLHYKRNKNKNQNKKFSNTKTYITNLFAI</sequence>
<dbReference type="AlphaFoldDB" id="A0ABD2NHU2"/>
<gene>
    <name evidence="1" type="ORF">HHI36_013662</name>
</gene>